<evidence type="ECO:0008006" key="5">
    <source>
        <dbReference type="Google" id="ProtNLM"/>
    </source>
</evidence>
<proteinExistence type="predicted"/>
<dbReference type="InterPro" id="IPR011990">
    <property type="entry name" value="TPR-like_helical_dom_sf"/>
</dbReference>
<organism evidence="3 4">
    <name type="scientific">Entomortierella parvispora</name>
    <dbReference type="NCBI Taxonomy" id="205924"/>
    <lineage>
        <taxon>Eukaryota</taxon>
        <taxon>Fungi</taxon>
        <taxon>Fungi incertae sedis</taxon>
        <taxon>Mucoromycota</taxon>
        <taxon>Mortierellomycotina</taxon>
        <taxon>Mortierellomycetes</taxon>
        <taxon>Mortierellales</taxon>
        <taxon>Mortierellaceae</taxon>
        <taxon>Entomortierella</taxon>
    </lineage>
</organism>
<comment type="caution">
    <text evidence="3">The sequence shown here is derived from an EMBL/GenBank/DDBJ whole genome shotgun (WGS) entry which is preliminary data.</text>
</comment>
<dbReference type="EMBL" id="BQFW01000014">
    <property type="protein sequence ID" value="GJJ77885.1"/>
    <property type="molecule type" value="Genomic_DNA"/>
</dbReference>
<dbReference type="InterPro" id="IPR002885">
    <property type="entry name" value="PPR_rpt"/>
</dbReference>
<evidence type="ECO:0000256" key="2">
    <source>
        <dbReference type="SAM" id="MobiDB-lite"/>
    </source>
</evidence>
<name>A0A9P3HJT8_9FUNG</name>
<dbReference type="Pfam" id="PF13812">
    <property type="entry name" value="PPR_3"/>
    <property type="match status" value="2"/>
</dbReference>
<dbReference type="PROSITE" id="PS51375">
    <property type="entry name" value="PPR"/>
    <property type="match status" value="3"/>
</dbReference>
<evidence type="ECO:0000256" key="1">
    <source>
        <dbReference type="PROSITE-ProRule" id="PRU00708"/>
    </source>
</evidence>
<feature type="region of interest" description="Disordered" evidence="2">
    <location>
        <begin position="1422"/>
        <end position="1451"/>
    </location>
</feature>
<keyword evidence="4" id="KW-1185">Reference proteome</keyword>
<accession>A0A9P3HJT8</accession>
<reference evidence="3" key="2">
    <citation type="journal article" date="2022" name="Microbiol. Resour. Announc.">
        <title>Whole-Genome Sequence of Entomortierella parvispora E1425, a Mucoromycotan Fungus Associated with Burkholderiaceae-Related Endosymbiotic Bacteria.</title>
        <authorList>
            <person name="Herlambang A."/>
            <person name="Guo Y."/>
            <person name="Takashima Y."/>
            <person name="Narisawa K."/>
            <person name="Ohta H."/>
            <person name="Nishizawa T."/>
        </authorList>
    </citation>
    <scope>NUCLEOTIDE SEQUENCE</scope>
    <source>
        <strain evidence="3">E1425</strain>
    </source>
</reference>
<dbReference type="PANTHER" id="PTHR47939">
    <property type="entry name" value="MEMBRANE-ASSOCIATED SALT-INDUCIBLE PROTEIN-LIKE"/>
    <property type="match status" value="1"/>
</dbReference>
<dbReference type="OrthoDB" id="185373at2759"/>
<feature type="repeat" description="PPR" evidence="1">
    <location>
        <begin position="1055"/>
        <end position="1089"/>
    </location>
</feature>
<gene>
    <name evidence="3" type="ORF">EMPS_10244</name>
</gene>
<evidence type="ECO:0000313" key="3">
    <source>
        <dbReference type="EMBL" id="GJJ77885.1"/>
    </source>
</evidence>
<feature type="repeat" description="PPR" evidence="1">
    <location>
        <begin position="1211"/>
        <end position="1245"/>
    </location>
</feature>
<feature type="region of interest" description="Disordered" evidence="2">
    <location>
        <begin position="122"/>
        <end position="142"/>
    </location>
</feature>
<dbReference type="Proteomes" id="UP000827284">
    <property type="component" value="Unassembled WGS sequence"/>
</dbReference>
<evidence type="ECO:0000313" key="4">
    <source>
        <dbReference type="Proteomes" id="UP000827284"/>
    </source>
</evidence>
<dbReference type="NCBIfam" id="TIGR00756">
    <property type="entry name" value="PPR"/>
    <property type="match status" value="1"/>
</dbReference>
<dbReference type="PANTHER" id="PTHR47939:SF5">
    <property type="entry name" value="PENTACOTRIPEPTIDE-REPEAT REGION OF PRORP DOMAIN-CONTAINING PROTEIN"/>
    <property type="match status" value="1"/>
</dbReference>
<protein>
    <recommendedName>
        <fullName evidence="5">Pentacotripeptide-repeat region of PRORP domain-containing protein</fullName>
    </recommendedName>
</protein>
<feature type="region of interest" description="Disordered" evidence="2">
    <location>
        <begin position="66"/>
        <end position="99"/>
    </location>
</feature>
<dbReference type="Gene3D" id="1.25.40.10">
    <property type="entry name" value="Tetratricopeptide repeat domain"/>
    <property type="match status" value="3"/>
</dbReference>
<dbReference type="InterPro" id="IPR050667">
    <property type="entry name" value="PPR-containing_protein"/>
</dbReference>
<feature type="compositionally biased region" description="Basic residues" evidence="2">
    <location>
        <begin position="66"/>
        <end position="76"/>
    </location>
</feature>
<sequence>MASPSIPWSDTPGPQCLMQTRLDTRGIVGHTRRAARKPLSDMQGRNHTFSDLYPIFRSLLEKRHLSTHHPNQHPSRRALAQLSRNSGRSRSVVAPSDSPYQYQPQQIIGAWEHPVQISPRRTYSTGHGGSATIPATFRKPSNLPRRISPIALQERASRSTYSSHRPIPFRTMSHQSSTRLFEEIISPSGIQDDYHSIIETPLPTPRPSSAGVIKEWIKSQLSLAREHFKRQNYMQAMGVIEKARDHDYLSMLSTFPKYSASVKQSRWHLQDLALVEYCCKLAYLHESQIGNIDMVGTMNQLNSAILAPAGNFTPITAPGFRTSFQEQNDPLVDQTLAIIMRSWTDTWDGLSMSQMSDLATSTPREQIALATAFLPFIQAITARRLFPASTSLLLDTTATSLLDSPRKMALEVCLIAGDDRCAMDWIKLWSWRDYSDWLQCWSNVDFKQLLARNLCRIGKEDCVIDIVRLSHKSRRNWLQDLVVTLATVETHVMEPPALSLSNLFELADLDATFFHHKLRFYKDLKLERTDLMESWIIGARHFDLSKSQAQNQAERDLWNELTMVGVFAKDLTLDDVLRSVKHRTPIKHERDNRQDFRTADAQILNSYSDPLTLYLESIASTSHSELAATTSVAEGDHSKTGAQAILAKAIQNLMSSHNLKNRDHRMTEYRNLLLDVSQSVAERLGHLGLLSQISEAKFLAFHGKASWTSSVARLASKRDTRPSGGSIELKNPVHSSDAINFVKDSLTSDLSKWCAASVAISGLSNIKWKGRFSDWFMDMAGSLPRSGPMARALQYQGRLDPASGAYQIALWTLVKDKEYDLAATLHSNAYRLFDAHDQMDVAENELFPQPKPSSKEIGMLVSALARSDQDPKHLNQAQSIVDRHLETERYTEGTDLHPLIDIQTMTELAGAWSRRADFAQLRHVIETMERQGLQPNMVFYNTLLKSLVDLAPLFRDGARTLGSGSNSETRELGRDLMVRQLLRSRMSATQSESGMIDGRSELQEGWEIFQSLVSRKSGRPLRLPTLSGQDLDSPTALKSLVLDPELTQHTSFTPDAFTFSILLGAFAQRGEIESISELFGEMKVLGIEPDEFICTILAHAFAKRGDLRSVNRVLQEARNRRMNPGLPLSNMILNSLVEMNAPIVTIRDALDRMIAEFGRHDSMDSDQEVEIPVRKQDLLNPRFHPLLSDAVHDRAGATKSRHQTDSKLTLDAVTMTTLIKYHARQDDLRSAQDIFETMIQAGLVPGQHVYVHLIAACIRGRDVESGVSVIRTMRSESGLQADAKAWKGLFRCALELEAQAVAGIRSKSYNSNSRSFYRPSLGDSHHNDSPKRPQPVSIVLQELCTVVEGLLRCSDKDMEAKNGTNVAHDYLWKVLTSSWITMKGIDEPPMPLSTKKDSVLSSEVKGRHGLLRRLLDHLLRDAKTKEPKPSKGATEDVLTSPSIPRRRKHKGFPISEAVESKASEANLDVRQRCEQAIRLVRLVEATGIELGPQWKWDVVIRRIRFLTGEDSASILKRLQPYDSRRKILKESVSS</sequence>
<reference evidence="3" key="1">
    <citation type="submission" date="2021-11" db="EMBL/GenBank/DDBJ databases">
        <authorList>
            <person name="Herlambang A."/>
            <person name="Guo Y."/>
            <person name="Takashima Y."/>
            <person name="Nishizawa T."/>
        </authorList>
    </citation>
    <scope>NUCLEOTIDE SEQUENCE</scope>
    <source>
        <strain evidence="3">E1425</strain>
    </source>
</reference>
<feature type="repeat" description="PPR" evidence="1">
    <location>
        <begin position="1090"/>
        <end position="1124"/>
    </location>
</feature>
<dbReference type="Pfam" id="PF13041">
    <property type="entry name" value="PPR_2"/>
    <property type="match status" value="1"/>
</dbReference>